<dbReference type="Gene3D" id="2.60.40.420">
    <property type="entry name" value="Cupredoxins - blue copper proteins"/>
    <property type="match status" value="1"/>
</dbReference>
<dbReference type="HOGENOM" id="CLU_157112_2_0_4"/>
<dbReference type="STRING" id="1223802.SUTH_00865"/>
<gene>
    <name evidence="3" type="ORF">SUTH_00865</name>
</gene>
<feature type="chain" id="PRO_5004795268" description="EfeO-type cupredoxin-like domain-containing protein" evidence="1">
    <location>
        <begin position="27"/>
        <end position="118"/>
    </location>
</feature>
<proteinExistence type="predicted"/>
<dbReference type="RefSeq" id="WP_041097362.1">
    <property type="nucleotide sequence ID" value="NZ_AP012547.1"/>
</dbReference>
<dbReference type="KEGG" id="shd:SUTH_00865"/>
<feature type="signal peptide" evidence="1">
    <location>
        <begin position="1"/>
        <end position="26"/>
    </location>
</feature>
<evidence type="ECO:0000256" key="1">
    <source>
        <dbReference type="SAM" id="SignalP"/>
    </source>
</evidence>
<keyword evidence="1" id="KW-0732">Signal</keyword>
<accession>W0SCL4</accession>
<evidence type="ECO:0000259" key="2">
    <source>
        <dbReference type="Pfam" id="PF13473"/>
    </source>
</evidence>
<protein>
    <recommendedName>
        <fullName evidence="2">EfeO-type cupredoxin-like domain-containing protein</fullName>
    </recommendedName>
</protein>
<dbReference type="InterPro" id="IPR028096">
    <property type="entry name" value="EfeO_Cupredoxin"/>
</dbReference>
<evidence type="ECO:0000313" key="4">
    <source>
        <dbReference type="Proteomes" id="UP000031637"/>
    </source>
</evidence>
<dbReference type="SUPFAM" id="SSF49503">
    <property type="entry name" value="Cupredoxins"/>
    <property type="match status" value="1"/>
</dbReference>
<dbReference type="InterPro" id="IPR008972">
    <property type="entry name" value="Cupredoxin"/>
</dbReference>
<sequence>MPAPLSHGLFVLALWLGLGWATGAHAQAAPAALPTWTIIVKDGVFTPKRLEVPAGQRIKLILKNEGPGPLEFENADLHVEKILAAKAESFVVVKLPAGEHMFVDEFNIATGELLVIAK</sequence>
<dbReference type="Proteomes" id="UP000031637">
    <property type="component" value="Chromosome"/>
</dbReference>
<dbReference type="OrthoDB" id="5958460at2"/>
<dbReference type="AlphaFoldDB" id="W0SCL4"/>
<evidence type="ECO:0000313" key="3">
    <source>
        <dbReference type="EMBL" id="BAO28672.1"/>
    </source>
</evidence>
<reference evidence="3 4" key="1">
    <citation type="journal article" date="2014" name="Syst. Appl. Microbiol.">
        <title>Complete genomes of freshwater sulfur oxidizers Sulfuricella denitrificans skB26 and Sulfuritalea hydrogenivorans sk43H: genetic insights into the sulfur oxidation pathway of betaproteobacteria.</title>
        <authorList>
            <person name="Watanabe T."/>
            <person name="Kojima H."/>
            <person name="Fukui M."/>
        </authorList>
    </citation>
    <scope>NUCLEOTIDE SEQUENCE [LARGE SCALE GENOMIC DNA]</scope>
    <source>
        <strain evidence="3">DSM22779</strain>
    </source>
</reference>
<feature type="domain" description="EfeO-type cupredoxin-like" evidence="2">
    <location>
        <begin position="19"/>
        <end position="115"/>
    </location>
</feature>
<name>W0SCL4_9PROT</name>
<keyword evidence="4" id="KW-1185">Reference proteome</keyword>
<organism evidence="3 4">
    <name type="scientific">Sulfuritalea hydrogenivorans sk43H</name>
    <dbReference type="NCBI Taxonomy" id="1223802"/>
    <lineage>
        <taxon>Bacteria</taxon>
        <taxon>Pseudomonadati</taxon>
        <taxon>Pseudomonadota</taxon>
        <taxon>Betaproteobacteria</taxon>
        <taxon>Nitrosomonadales</taxon>
        <taxon>Sterolibacteriaceae</taxon>
        <taxon>Sulfuritalea</taxon>
    </lineage>
</organism>
<dbReference type="EMBL" id="AP012547">
    <property type="protein sequence ID" value="BAO28672.1"/>
    <property type="molecule type" value="Genomic_DNA"/>
</dbReference>
<dbReference type="Pfam" id="PF13473">
    <property type="entry name" value="Cupredoxin_1"/>
    <property type="match status" value="1"/>
</dbReference>